<dbReference type="InterPro" id="IPR015797">
    <property type="entry name" value="NUDIX_hydrolase-like_dom_sf"/>
</dbReference>
<evidence type="ECO:0000256" key="4">
    <source>
        <dbReference type="ARBA" id="ARBA00022801"/>
    </source>
</evidence>
<dbReference type="AlphaFoldDB" id="A0AB39KUL5"/>
<dbReference type="EC" id="3.6.-.-" evidence="8"/>
<comment type="cofactor">
    <cofactor evidence="2">
        <name>Mg(2+)</name>
        <dbReference type="ChEBI" id="CHEBI:18420"/>
    </cofactor>
</comment>
<protein>
    <submittedName>
        <fullName evidence="8">NUDIX hydrolase</fullName>
        <ecNumber evidence="8">3.6.-.-</ecNumber>
    </submittedName>
</protein>
<evidence type="ECO:0000256" key="3">
    <source>
        <dbReference type="ARBA" id="ARBA00022723"/>
    </source>
</evidence>
<keyword evidence="4 8" id="KW-0378">Hydrolase</keyword>
<dbReference type="EMBL" id="CP158375">
    <property type="protein sequence ID" value="XDO96994.1"/>
    <property type="molecule type" value="Genomic_DNA"/>
</dbReference>
<reference evidence="8" key="1">
    <citation type="submission" date="2024-06" db="EMBL/GenBank/DDBJ databases">
        <title>Caulobacter inopinatus, sp. nov.</title>
        <authorList>
            <person name="Donachie S.P."/>
        </authorList>
    </citation>
    <scope>NUCLEOTIDE SEQUENCE</scope>
    <source>
        <strain evidence="8">73W</strain>
    </source>
</reference>
<accession>A0AB39KUL5</accession>
<comment type="cofactor">
    <cofactor evidence="1">
        <name>Mn(2+)</name>
        <dbReference type="ChEBI" id="CHEBI:29035"/>
    </cofactor>
</comment>
<keyword evidence="3" id="KW-0479">Metal-binding</keyword>
<dbReference type="GO" id="GO:0016818">
    <property type="term" value="F:hydrolase activity, acting on acid anhydrides, in phosphorus-containing anhydrides"/>
    <property type="evidence" value="ECO:0007669"/>
    <property type="project" value="InterPro"/>
</dbReference>
<evidence type="ECO:0000256" key="6">
    <source>
        <dbReference type="ARBA" id="ARBA00023211"/>
    </source>
</evidence>
<evidence type="ECO:0000256" key="1">
    <source>
        <dbReference type="ARBA" id="ARBA00001936"/>
    </source>
</evidence>
<name>A0AB39KUL5_9CAUL</name>
<dbReference type="PROSITE" id="PS51462">
    <property type="entry name" value="NUDIX"/>
    <property type="match status" value="1"/>
</dbReference>
<feature type="domain" description="Nudix hydrolase" evidence="7">
    <location>
        <begin position="28"/>
        <end position="219"/>
    </location>
</feature>
<sequence>MAEPTLDAEYDPLTHGALRKAGAGAVATRHAATLIVVRRDGPSPRVLMGRRNGGHAFMPGKWVFPGGRVDRTDFTAPAGADLSPTVAAQLSDAPRHKSPTLPRALAMAAVRETFEEAGLLLAKPSPARPAAGPWRDFLAAGAAPDLSALTYVARAITPPYRPRRFDARFFMAEADRLISLERRPGDGELDEIGWLSLDEALALDELPAITRFVVQEVAERLKQPDRPIPYMRFLNGRRKLVYL</sequence>
<dbReference type="RefSeq" id="WP_369059924.1">
    <property type="nucleotide sequence ID" value="NZ_CP158375.1"/>
</dbReference>
<dbReference type="GO" id="GO:0046872">
    <property type="term" value="F:metal ion binding"/>
    <property type="evidence" value="ECO:0007669"/>
    <property type="project" value="UniProtKB-KW"/>
</dbReference>
<dbReference type="PANTHER" id="PTHR12318">
    <property type="entry name" value="TESTOSTERONE-REGULATED PROTEIN RP2"/>
    <property type="match status" value="1"/>
</dbReference>
<evidence type="ECO:0000256" key="2">
    <source>
        <dbReference type="ARBA" id="ARBA00001946"/>
    </source>
</evidence>
<dbReference type="InterPro" id="IPR000086">
    <property type="entry name" value="NUDIX_hydrolase_dom"/>
</dbReference>
<dbReference type="Gene3D" id="3.90.79.10">
    <property type="entry name" value="Nucleoside Triphosphate Pyrophosphohydrolase"/>
    <property type="match status" value="1"/>
</dbReference>
<keyword evidence="6" id="KW-0464">Manganese</keyword>
<evidence type="ECO:0000256" key="5">
    <source>
        <dbReference type="ARBA" id="ARBA00022842"/>
    </source>
</evidence>
<dbReference type="CDD" id="cd18870">
    <property type="entry name" value="NUDIX_AcylCoAdiphos_Nudt19"/>
    <property type="match status" value="1"/>
</dbReference>
<evidence type="ECO:0000259" key="7">
    <source>
        <dbReference type="PROSITE" id="PS51462"/>
    </source>
</evidence>
<dbReference type="PANTHER" id="PTHR12318:SF0">
    <property type="entry name" value="ACYL-COENZYME A DIPHOSPHATASE NUDT19"/>
    <property type="match status" value="1"/>
</dbReference>
<keyword evidence="5" id="KW-0460">Magnesium</keyword>
<gene>
    <name evidence="8" type="ORF">ABOZ73_00775</name>
</gene>
<evidence type="ECO:0000313" key="8">
    <source>
        <dbReference type="EMBL" id="XDO96994.1"/>
    </source>
</evidence>
<dbReference type="InterPro" id="IPR039121">
    <property type="entry name" value="NUDT19"/>
</dbReference>
<organism evidence="8">
    <name type="scientific">Caulobacter sp. 73W</name>
    <dbReference type="NCBI Taxonomy" id="3161137"/>
    <lineage>
        <taxon>Bacteria</taxon>
        <taxon>Pseudomonadati</taxon>
        <taxon>Pseudomonadota</taxon>
        <taxon>Alphaproteobacteria</taxon>
        <taxon>Caulobacterales</taxon>
        <taxon>Caulobacteraceae</taxon>
        <taxon>Caulobacter</taxon>
    </lineage>
</organism>
<proteinExistence type="predicted"/>
<dbReference type="SUPFAM" id="SSF55811">
    <property type="entry name" value="Nudix"/>
    <property type="match status" value="1"/>
</dbReference>